<organism evidence="1 2">
    <name type="scientific">Enorma phocaeensis</name>
    <dbReference type="NCBI Taxonomy" id="1871019"/>
    <lineage>
        <taxon>Bacteria</taxon>
        <taxon>Bacillati</taxon>
        <taxon>Actinomycetota</taxon>
        <taxon>Coriobacteriia</taxon>
        <taxon>Coriobacteriales</taxon>
        <taxon>Coriobacteriaceae</taxon>
        <taxon>Enorma</taxon>
    </lineage>
</organism>
<dbReference type="InterPro" id="IPR008183">
    <property type="entry name" value="Aldose_1/G6P_1-epimerase"/>
</dbReference>
<dbReference type="GO" id="GO:0016853">
    <property type="term" value="F:isomerase activity"/>
    <property type="evidence" value="ECO:0007669"/>
    <property type="project" value="InterPro"/>
</dbReference>
<reference evidence="1" key="2">
    <citation type="submission" date="2021-09" db="EMBL/GenBank/DDBJ databases">
        <authorList>
            <person name="Gilroy R."/>
        </authorList>
    </citation>
    <scope>NUCLEOTIDE SEQUENCE</scope>
    <source>
        <strain evidence="1">ChiHjej13B12-9602</strain>
    </source>
</reference>
<evidence type="ECO:0000313" key="1">
    <source>
        <dbReference type="EMBL" id="HJG37340.1"/>
    </source>
</evidence>
<dbReference type="Pfam" id="PF01263">
    <property type="entry name" value="Aldose_epim"/>
    <property type="match status" value="1"/>
</dbReference>
<dbReference type="CDD" id="cd09024">
    <property type="entry name" value="Aldose_epim_lacX"/>
    <property type="match status" value="1"/>
</dbReference>
<reference evidence="1" key="1">
    <citation type="journal article" date="2021" name="PeerJ">
        <title>Extensive microbial diversity within the chicken gut microbiome revealed by metagenomics and culture.</title>
        <authorList>
            <person name="Gilroy R."/>
            <person name="Ravi A."/>
            <person name="Getino M."/>
            <person name="Pursley I."/>
            <person name="Horton D.L."/>
            <person name="Alikhan N.F."/>
            <person name="Baker D."/>
            <person name="Gharbi K."/>
            <person name="Hall N."/>
            <person name="Watson M."/>
            <person name="Adriaenssens E.M."/>
            <person name="Foster-Nyarko E."/>
            <person name="Jarju S."/>
            <person name="Secka A."/>
            <person name="Antonio M."/>
            <person name="Oren A."/>
            <person name="Chaudhuri R.R."/>
            <person name="La Ragione R."/>
            <person name="Hildebrand F."/>
            <person name="Pallen M.J."/>
        </authorList>
    </citation>
    <scope>NUCLEOTIDE SEQUENCE</scope>
    <source>
        <strain evidence="1">ChiHjej13B12-9602</strain>
    </source>
</reference>
<dbReference type="GO" id="GO:0030246">
    <property type="term" value="F:carbohydrate binding"/>
    <property type="evidence" value="ECO:0007669"/>
    <property type="project" value="InterPro"/>
</dbReference>
<name>A0A921LV08_9ACTN</name>
<dbReference type="InterPro" id="IPR011013">
    <property type="entry name" value="Gal_mutarotase_sf_dom"/>
</dbReference>
<gene>
    <name evidence="1" type="ORF">K8V70_05705</name>
</gene>
<dbReference type="AlphaFoldDB" id="A0A921LV08"/>
<evidence type="ECO:0000313" key="2">
    <source>
        <dbReference type="Proteomes" id="UP000753256"/>
    </source>
</evidence>
<dbReference type="PANTHER" id="PTHR11122:SF13">
    <property type="entry name" value="GLUCOSE-6-PHOSPHATE 1-EPIMERASE"/>
    <property type="match status" value="1"/>
</dbReference>
<comment type="caution">
    <text evidence="1">The sequence shown here is derived from an EMBL/GenBank/DDBJ whole genome shotgun (WGS) entry which is preliminary data.</text>
</comment>
<protein>
    <submittedName>
        <fullName evidence="1">Aldose 1-epimerase family protein</fullName>
    </submittedName>
</protein>
<sequence>MPNTTISAEGLVAVIDHFGAQLTSLKKDGNEYLWQADPRWWAKHAPILFPIVGSLRDGKAMSSQGPITLGRHGLARDYEHAVVEHTDSKVVFELVDSEVTRAAYPYAFKLNMTYELTGPASLTQTFRVENTGDVVLPFSVGGHPAFNVPAPGTEHERFSDYELAFTRRWTCDTPVTAPGGLNTYSTVKRIVDDADTMALTHEFFDEDSVMLTDVPDGTLTLRSRVSGHGVKIDFADFRYIGIWSALGDAQFVALEPWTGFSTLDTEDDVFEHKRDITLLDPGAVDERSFTVTLL</sequence>
<proteinExistence type="predicted"/>
<dbReference type="SUPFAM" id="SSF74650">
    <property type="entry name" value="Galactose mutarotase-like"/>
    <property type="match status" value="1"/>
</dbReference>
<dbReference type="PANTHER" id="PTHR11122">
    <property type="entry name" value="APOSPORY-ASSOCIATED PROTEIN C-RELATED"/>
    <property type="match status" value="1"/>
</dbReference>
<dbReference type="RefSeq" id="WP_273190063.1">
    <property type="nucleotide sequence ID" value="NZ_DYUZ01000023.1"/>
</dbReference>
<dbReference type="InterPro" id="IPR037481">
    <property type="entry name" value="LacX"/>
</dbReference>
<dbReference type="InterPro" id="IPR014718">
    <property type="entry name" value="GH-type_carb-bd"/>
</dbReference>
<dbReference type="GO" id="GO:0005975">
    <property type="term" value="P:carbohydrate metabolic process"/>
    <property type="evidence" value="ECO:0007669"/>
    <property type="project" value="InterPro"/>
</dbReference>
<dbReference type="Gene3D" id="2.70.98.10">
    <property type="match status" value="1"/>
</dbReference>
<dbReference type="EMBL" id="DYUZ01000023">
    <property type="protein sequence ID" value="HJG37340.1"/>
    <property type="molecule type" value="Genomic_DNA"/>
</dbReference>
<accession>A0A921LV08</accession>
<dbReference type="Proteomes" id="UP000753256">
    <property type="component" value="Unassembled WGS sequence"/>
</dbReference>